<evidence type="ECO:0000313" key="3">
    <source>
        <dbReference type="Proteomes" id="UP001604002"/>
    </source>
</evidence>
<name>A0ABW6ZPQ8_9HYPH</name>
<accession>A0ABW6ZPQ8</accession>
<dbReference type="Proteomes" id="UP001604002">
    <property type="component" value="Unassembled WGS sequence"/>
</dbReference>
<protein>
    <submittedName>
        <fullName evidence="2">Uncharacterized protein</fullName>
    </submittedName>
</protein>
<organism evidence="2 3">
    <name type="scientific">Xanthobacter oligotrophicus</name>
    <dbReference type="NCBI Taxonomy" id="2607286"/>
    <lineage>
        <taxon>Bacteria</taxon>
        <taxon>Pseudomonadati</taxon>
        <taxon>Pseudomonadota</taxon>
        <taxon>Alphaproteobacteria</taxon>
        <taxon>Hyphomicrobiales</taxon>
        <taxon>Xanthobacteraceae</taxon>
        <taxon>Xanthobacter</taxon>
    </lineage>
</organism>
<dbReference type="RefSeq" id="WP_393990797.1">
    <property type="nucleotide sequence ID" value="NZ_JBAFVH010000001.1"/>
</dbReference>
<evidence type="ECO:0000256" key="1">
    <source>
        <dbReference type="SAM" id="MobiDB-lite"/>
    </source>
</evidence>
<comment type="caution">
    <text evidence="2">The sequence shown here is derived from an EMBL/GenBank/DDBJ whole genome shotgun (WGS) entry which is preliminary data.</text>
</comment>
<dbReference type="EMBL" id="JBAFVH010000001">
    <property type="protein sequence ID" value="MFG1370709.1"/>
    <property type="molecule type" value="Genomic_DNA"/>
</dbReference>
<sequence>MKRIEIEALLRWAYRDELPKAAAAGGDRLAVGFRSGWGGVSRYGELHALIQEPDIRNRFGVLPDYLATTEPHPDAVRVHEAVERLRLCGFDAPAGWNPIADLLDAAGDLGAHGAAAVARGLAALTLVDVTGRTVLRRSVARLVMRQAILGGCPAWEGDVPELRQETAHGKVRWFRRVVLEVEGAFGPAQEEIELDGYDQKRQRPFPGAYTKSFLDPDPAPVVEARAEYELWRAALDLLAEDLAHGLEAHAVLPSTRSPRPWEAPDPERRILPSLLVPPVAAPDSRAARRKKNSTGS</sequence>
<feature type="compositionally biased region" description="Low complexity" evidence="1">
    <location>
        <begin position="271"/>
        <end position="282"/>
    </location>
</feature>
<proteinExistence type="predicted"/>
<feature type="region of interest" description="Disordered" evidence="1">
    <location>
        <begin position="255"/>
        <end position="296"/>
    </location>
</feature>
<reference evidence="2 3" key="1">
    <citation type="submission" date="2024-02" db="EMBL/GenBank/DDBJ databases">
        <title>Expansion and revision of Xanthobacter and proposal of Roseixanthobacter gen. nov.</title>
        <authorList>
            <person name="Soltysiak M.P.M."/>
            <person name="Jalihal A."/>
            <person name="Ory A."/>
            <person name="Chrisophersen C."/>
            <person name="Lee A.D."/>
            <person name="Boulton J."/>
            <person name="Springer M."/>
        </authorList>
    </citation>
    <scope>NUCLEOTIDE SEQUENCE [LARGE SCALE GENOMIC DNA]</scope>
    <source>
        <strain evidence="2 3">23A</strain>
    </source>
</reference>
<keyword evidence="3" id="KW-1185">Reference proteome</keyword>
<gene>
    <name evidence="2" type="ORF">V5F32_00870</name>
</gene>
<feature type="compositionally biased region" description="Basic residues" evidence="1">
    <location>
        <begin position="287"/>
        <end position="296"/>
    </location>
</feature>
<evidence type="ECO:0000313" key="2">
    <source>
        <dbReference type="EMBL" id="MFG1370709.1"/>
    </source>
</evidence>